<dbReference type="SUPFAM" id="SSF54495">
    <property type="entry name" value="UBC-like"/>
    <property type="match status" value="1"/>
</dbReference>
<dbReference type="PROSITE" id="PS00518">
    <property type="entry name" value="ZF_RING_1"/>
    <property type="match status" value="1"/>
</dbReference>
<sequence>MEPPSLHISSICIDDLDQDDERSSEIATVSYIFPELTLLGPHSFTLSIAVSPASPVLVVFSDEPPVVARTISHFPPLQLTVTLPESYPLEAPPNIKLESTWVTKETLTRLHKELVGQWEEIRDQVLYAVIDHLVQKAEEAFTYGRGTESLVVSKDLEEQLIAFNKKSLKDEFNKGTYECGVCLEPKKGKACHKLFPCNHVFCIICLTDYYATSITEGDVSNVKCMEPSCILNKKPKQAPDREPTPQPEIAEPAEAQTLPPLPKAILPPTLPPEELEDLGLSSELVARYRVLKRKAALDADPATIYCPRSWCQAPSRSSLEEMDKNIGTRDLYLTEQHLELKRAELNGQNVDGKDEAPPDPQPMHHTERLDVCSSCAYSFCKVCLKGWHGDYVLCQRKNAPKTEEELATEEYLHSAAAQCPTCGAHVIKAYGCNHMLCRCKTHFCFLCGAFLMASDPYKHFNSKENERCYMKLWEGEDGDGMAGRGVRPPDPDHPEEEEDEEDNLEDFIAPFPLEGDSDEEAW</sequence>
<dbReference type="SUPFAM" id="SSF57850">
    <property type="entry name" value="RING/U-box"/>
    <property type="match status" value="2"/>
</dbReference>
<dbReference type="InParanoid" id="A0A3N4LV17"/>
<evidence type="ECO:0000256" key="10">
    <source>
        <dbReference type="ARBA" id="ARBA00044508"/>
    </source>
</evidence>
<dbReference type="PROSITE" id="PS51873">
    <property type="entry name" value="TRIAD"/>
    <property type="match status" value="1"/>
</dbReference>
<evidence type="ECO:0000256" key="6">
    <source>
        <dbReference type="ARBA" id="ARBA00022737"/>
    </source>
</evidence>
<dbReference type="SMART" id="SM00647">
    <property type="entry name" value="IBR"/>
    <property type="match status" value="2"/>
</dbReference>
<comment type="similarity">
    <text evidence="10">Belongs to the RBR family. RNF14 subfamily.</text>
</comment>
<dbReference type="Gene3D" id="3.30.40.10">
    <property type="entry name" value="Zinc/RING finger domain, C3HC4 (zinc finger)"/>
    <property type="match status" value="1"/>
</dbReference>
<dbReference type="InterPro" id="IPR047548">
    <property type="entry name" value="Rcat_RBR_RNF14"/>
</dbReference>
<dbReference type="GO" id="GO:0008270">
    <property type="term" value="F:zinc ion binding"/>
    <property type="evidence" value="ECO:0007669"/>
    <property type="project" value="UniProtKB-KW"/>
</dbReference>
<dbReference type="CDD" id="cd23820">
    <property type="entry name" value="RWD_RNF14"/>
    <property type="match status" value="1"/>
</dbReference>
<dbReference type="InterPro" id="IPR006575">
    <property type="entry name" value="RWD_dom"/>
</dbReference>
<dbReference type="PROSITE" id="PS50089">
    <property type="entry name" value="ZF_RING_2"/>
    <property type="match status" value="1"/>
</dbReference>
<dbReference type="Pfam" id="PF01485">
    <property type="entry name" value="IBR"/>
    <property type="match status" value="1"/>
</dbReference>
<evidence type="ECO:0000256" key="1">
    <source>
        <dbReference type="ARBA" id="ARBA00001798"/>
    </source>
</evidence>
<evidence type="ECO:0000256" key="12">
    <source>
        <dbReference type="SAM" id="MobiDB-lite"/>
    </source>
</evidence>
<dbReference type="Pfam" id="PF05773">
    <property type="entry name" value="RWD"/>
    <property type="match status" value="1"/>
</dbReference>
<keyword evidence="6" id="KW-0677">Repeat</keyword>
<organism evidence="16 17">
    <name type="scientific">Terfezia boudieri ATCC MYA-4762</name>
    <dbReference type="NCBI Taxonomy" id="1051890"/>
    <lineage>
        <taxon>Eukaryota</taxon>
        <taxon>Fungi</taxon>
        <taxon>Dikarya</taxon>
        <taxon>Ascomycota</taxon>
        <taxon>Pezizomycotina</taxon>
        <taxon>Pezizomycetes</taxon>
        <taxon>Pezizales</taxon>
        <taxon>Pezizaceae</taxon>
        <taxon>Terfezia</taxon>
    </lineage>
</organism>
<evidence type="ECO:0000313" key="17">
    <source>
        <dbReference type="Proteomes" id="UP000267821"/>
    </source>
</evidence>
<dbReference type="AlphaFoldDB" id="A0A3N4LV17"/>
<name>A0A3N4LV17_9PEZI</name>
<evidence type="ECO:0000256" key="7">
    <source>
        <dbReference type="ARBA" id="ARBA00022771"/>
    </source>
</evidence>
<feature type="domain" description="RING-type" evidence="13">
    <location>
        <begin position="179"/>
        <end position="224"/>
    </location>
</feature>
<dbReference type="InterPro" id="IPR016135">
    <property type="entry name" value="UBQ-conjugating_enzyme/RWD"/>
</dbReference>
<keyword evidence="7 11" id="KW-0863">Zinc-finger</keyword>
<dbReference type="PANTHER" id="PTHR11685">
    <property type="entry name" value="RBR FAMILY RING FINGER AND IBR DOMAIN-CONTAINING"/>
    <property type="match status" value="1"/>
</dbReference>
<dbReference type="GO" id="GO:0016567">
    <property type="term" value="P:protein ubiquitination"/>
    <property type="evidence" value="ECO:0007669"/>
    <property type="project" value="InterPro"/>
</dbReference>
<evidence type="ECO:0000256" key="2">
    <source>
        <dbReference type="ARBA" id="ARBA00004906"/>
    </source>
</evidence>
<dbReference type="CDD" id="cd20354">
    <property type="entry name" value="Rcat_RBR_RNF14"/>
    <property type="match status" value="1"/>
</dbReference>
<feature type="region of interest" description="Disordered" evidence="12">
    <location>
        <begin position="476"/>
        <end position="522"/>
    </location>
</feature>
<dbReference type="PROSITE" id="PS50908">
    <property type="entry name" value="RWD"/>
    <property type="match status" value="1"/>
</dbReference>
<keyword evidence="5" id="KW-0479">Metal-binding</keyword>
<feature type="domain" description="RING-type" evidence="15">
    <location>
        <begin position="175"/>
        <end position="472"/>
    </location>
</feature>
<evidence type="ECO:0000259" key="13">
    <source>
        <dbReference type="PROSITE" id="PS50089"/>
    </source>
</evidence>
<keyword evidence="4" id="KW-0808">Transferase</keyword>
<evidence type="ECO:0000259" key="14">
    <source>
        <dbReference type="PROSITE" id="PS50908"/>
    </source>
</evidence>
<keyword evidence="9" id="KW-0862">Zinc</keyword>
<dbReference type="OrthoDB" id="1431934at2759"/>
<dbReference type="InterPro" id="IPR001841">
    <property type="entry name" value="Znf_RING"/>
</dbReference>
<keyword evidence="8" id="KW-0833">Ubl conjugation pathway</keyword>
<dbReference type="STRING" id="1051890.A0A3N4LV17"/>
<dbReference type="InterPro" id="IPR044066">
    <property type="entry name" value="TRIAD_supradom"/>
</dbReference>
<gene>
    <name evidence="16" type="ORF">L211DRAFT_124339</name>
</gene>
<dbReference type="Gene3D" id="3.10.110.10">
    <property type="entry name" value="Ubiquitin Conjugating Enzyme"/>
    <property type="match status" value="1"/>
</dbReference>
<dbReference type="Proteomes" id="UP000267821">
    <property type="component" value="Unassembled WGS sequence"/>
</dbReference>
<comment type="pathway">
    <text evidence="2">Protein modification; protein ubiquitination.</text>
</comment>
<feature type="domain" description="RWD" evidence="14">
    <location>
        <begin position="24"/>
        <end position="140"/>
    </location>
</feature>
<protein>
    <recommendedName>
        <fullName evidence="3">RBR-type E3 ubiquitin transferase</fullName>
        <ecNumber evidence="3">2.3.2.31</ecNumber>
    </recommendedName>
</protein>
<proteinExistence type="inferred from homology"/>
<feature type="compositionally biased region" description="Acidic residues" evidence="12">
    <location>
        <begin position="493"/>
        <end position="505"/>
    </location>
</feature>
<dbReference type="FunFam" id="3.30.40.10:FF:000416">
    <property type="entry name" value="RBR-type E3 ubiquitin transferase"/>
    <property type="match status" value="1"/>
</dbReference>
<dbReference type="Pfam" id="PF26200">
    <property type="entry name" value="Rcat_RNF216"/>
    <property type="match status" value="1"/>
</dbReference>
<dbReference type="GO" id="GO:0061630">
    <property type="term" value="F:ubiquitin protein ligase activity"/>
    <property type="evidence" value="ECO:0007669"/>
    <property type="project" value="UniProtKB-EC"/>
</dbReference>
<dbReference type="InterPro" id="IPR013083">
    <property type="entry name" value="Znf_RING/FYVE/PHD"/>
</dbReference>
<dbReference type="SMART" id="SM00591">
    <property type="entry name" value="RWD"/>
    <property type="match status" value="1"/>
</dbReference>
<evidence type="ECO:0000313" key="16">
    <source>
        <dbReference type="EMBL" id="RPB25419.1"/>
    </source>
</evidence>
<evidence type="ECO:0000256" key="8">
    <source>
        <dbReference type="ARBA" id="ARBA00022786"/>
    </source>
</evidence>
<evidence type="ECO:0000256" key="3">
    <source>
        <dbReference type="ARBA" id="ARBA00012251"/>
    </source>
</evidence>
<evidence type="ECO:0000256" key="11">
    <source>
        <dbReference type="PROSITE-ProRule" id="PRU00175"/>
    </source>
</evidence>
<dbReference type="EC" id="2.3.2.31" evidence="3"/>
<evidence type="ECO:0000259" key="15">
    <source>
        <dbReference type="PROSITE" id="PS51873"/>
    </source>
</evidence>
<comment type="catalytic activity">
    <reaction evidence="1">
        <text>[E2 ubiquitin-conjugating enzyme]-S-ubiquitinyl-L-cysteine + [acceptor protein]-L-lysine = [E2 ubiquitin-conjugating enzyme]-L-cysteine + [acceptor protein]-N(6)-ubiquitinyl-L-lysine.</text>
        <dbReference type="EC" id="2.3.2.31"/>
    </reaction>
</comment>
<dbReference type="FunCoup" id="A0A3N4LV17">
    <property type="interactions" value="164"/>
</dbReference>
<reference evidence="16 17" key="1">
    <citation type="journal article" date="2018" name="Nat. Ecol. Evol.">
        <title>Pezizomycetes genomes reveal the molecular basis of ectomycorrhizal truffle lifestyle.</title>
        <authorList>
            <person name="Murat C."/>
            <person name="Payen T."/>
            <person name="Noel B."/>
            <person name="Kuo A."/>
            <person name="Morin E."/>
            <person name="Chen J."/>
            <person name="Kohler A."/>
            <person name="Krizsan K."/>
            <person name="Balestrini R."/>
            <person name="Da Silva C."/>
            <person name="Montanini B."/>
            <person name="Hainaut M."/>
            <person name="Levati E."/>
            <person name="Barry K.W."/>
            <person name="Belfiori B."/>
            <person name="Cichocki N."/>
            <person name="Clum A."/>
            <person name="Dockter R.B."/>
            <person name="Fauchery L."/>
            <person name="Guy J."/>
            <person name="Iotti M."/>
            <person name="Le Tacon F."/>
            <person name="Lindquist E.A."/>
            <person name="Lipzen A."/>
            <person name="Malagnac F."/>
            <person name="Mello A."/>
            <person name="Molinier V."/>
            <person name="Miyauchi S."/>
            <person name="Poulain J."/>
            <person name="Riccioni C."/>
            <person name="Rubini A."/>
            <person name="Sitrit Y."/>
            <person name="Splivallo R."/>
            <person name="Traeger S."/>
            <person name="Wang M."/>
            <person name="Zifcakova L."/>
            <person name="Wipf D."/>
            <person name="Zambonelli A."/>
            <person name="Paolocci F."/>
            <person name="Nowrousian M."/>
            <person name="Ottonello S."/>
            <person name="Baldrian P."/>
            <person name="Spatafora J.W."/>
            <person name="Henrissat B."/>
            <person name="Nagy L.G."/>
            <person name="Aury J.M."/>
            <person name="Wincker P."/>
            <person name="Grigoriev I.V."/>
            <person name="Bonfante P."/>
            <person name="Martin F.M."/>
        </authorList>
    </citation>
    <scope>NUCLEOTIDE SEQUENCE [LARGE SCALE GENOMIC DNA]</scope>
    <source>
        <strain evidence="16 17">ATCC MYA-4762</strain>
    </source>
</reference>
<dbReference type="InterPro" id="IPR002867">
    <property type="entry name" value="IBR_dom"/>
</dbReference>
<keyword evidence="17" id="KW-1185">Reference proteome</keyword>
<dbReference type="InterPro" id="IPR017907">
    <property type="entry name" value="Znf_RING_CS"/>
</dbReference>
<evidence type="ECO:0000256" key="4">
    <source>
        <dbReference type="ARBA" id="ARBA00022679"/>
    </source>
</evidence>
<dbReference type="EMBL" id="ML121538">
    <property type="protein sequence ID" value="RPB25419.1"/>
    <property type="molecule type" value="Genomic_DNA"/>
</dbReference>
<dbReference type="InterPro" id="IPR031127">
    <property type="entry name" value="E3_UB_ligase_RBR"/>
</dbReference>
<feature type="region of interest" description="Disordered" evidence="12">
    <location>
        <begin position="234"/>
        <end position="266"/>
    </location>
</feature>
<evidence type="ECO:0000256" key="9">
    <source>
        <dbReference type="ARBA" id="ARBA00022833"/>
    </source>
</evidence>
<evidence type="ECO:0000256" key="5">
    <source>
        <dbReference type="ARBA" id="ARBA00022723"/>
    </source>
</evidence>
<accession>A0A3N4LV17</accession>
<dbReference type="Gene3D" id="1.20.120.1750">
    <property type="match status" value="1"/>
</dbReference>